<evidence type="ECO:0000313" key="1">
    <source>
        <dbReference type="EMBL" id="ABZ06615.1"/>
    </source>
</evidence>
<dbReference type="AlphaFoldDB" id="B3T206"/>
<sequence length="50" mass="5476">MQRMCSENYFTVRSSMLYALSPQLLRGVLLPGAPDLSPCNYNPAASVTVL</sequence>
<proteinExistence type="predicted"/>
<organism evidence="1">
    <name type="scientific">uncultured marine microorganism HF4000_133G03</name>
    <dbReference type="NCBI Taxonomy" id="455521"/>
    <lineage>
        <taxon>unclassified sequences</taxon>
        <taxon>environmental samples</taxon>
    </lineage>
</organism>
<name>B3T206_9ZZZZ</name>
<dbReference type="EMBL" id="EU016580">
    <property type="protein sequence ID" value="ABZ06615.1"/>
    <property type="molecule type" value="Genomic_DNA"/>
</dbReference>
<reference evidence="1" key="1">
    <citation type="journal article" date="2008" name="ISME J.">
        <title>Genomic patterns of recombination, clonal divergence and environment in marine microbial populations.</title>
        <authorList>
            <person name="Konstantinidis K.T."/>
            <person name="Delong E.F."/>
        </authorList>
    </citation>
    <scope>NUCLEOTIDE SEQUENCE</scope>
</reference>
<gene>
    <name evidence="1" type="ORF">ALOHA_HF4000133G03ctg1g20</name>
</gene>
<protein>
    <submittedName>
        <fullName evidence="1">Uncharacterized protein</fullName>
    </submittedName>
</protein>
<accession>B3T206</accession>